<evidence type="ECO:0000313" key="1">
    <source>
        <dbReference type="EMBL" id="KAJ1885104.1"/>
    </source>
</evidence>
<accession>A0ACC1I3G6</accession>
<organism evidence="1 2">
    <name type="scientific">Kickxella alabastrina</name>
    <dbReference type="NCBI Taxonomy" id="61397"/>
    <lineage>
        <taxon>Eukaryota</taxon>
        <taxon>Fungi</taxon>
        <taxon>Fungi incertae sedis</taxon>
        <taxon>Zoopagomycota</taxon>
        <taxon>Kickxellomycotina</taxon>
        <taxon>Kickxellomycetes</taxon>
        <taxon>Kickxellales</taxon>
        <taxon>Kickxellaceae</taxon>
        <taxon>Kickxella</taxon>
    </lineage>
</organism>
<name>A0ACC1I3G6_9FUNG</name>
<sequence>MPLSSTPFTATGGDFPFPLTDQASLFNFHTPLGLGMGPRFDSFYPNAAQGMNGCAFDLPAPTPVSADNPSAGAFDLPMDMALLNGMTGNNPLACTAASSLVYSQATLAPSHMTSAIQGISASNHSHLQWPLQSLIGTPHSSQQQQQEQQAAPLNSSPRDTQGQMTAHMRAARTWIFNNVLHNMSIGAIQNLDGVYSGGIAMPLAKMDATTVGVPNYSSVNRFIPDTTMSDTLDVSAIGRPANFADLPLAFSALGAIPQPAYPMVSPISPANHLFATNNNSGSGNGSNSGLNTTKFAVPTLAPASAPAIDSQLSSAAPARVNQACKMCRRRKVRCDGLRPSCGFCQTKKFECIYEPITSGSRKRGRQSMPSEPGSVLSSNSSSKVSGPHTNYGLFHHDTRAGQGDAADYDELGFPKPSKRRRLSEFATASFEGTHVSDQDMLDSDSADELSLSGEGRAGHGYLEALSNRQIALPANVAPAIGLRDITNGCADVGLANTAAALLAGITGAPRGNSDLKYEACAANPDKESAAAVGNDALAGNAPLLLVEQHMRLYFTFFHPQHPVLHRHTFEKAVRKGTVNKVLWHAVQAIAARYGPAPNDLATSTSDSSFLAAEPLKGIQQRLRPYEYGKRYAKLVRVMLPEATRAPTIEIIQALYLLSEHQFGMGDWLEGTTYWGTAVRMLNQLQLHMTDEAFQFPAYTSHLGLHESAISSLTAMQSPANYASEMRKSALNNESWIKRELERRMRWVLFESERMHTLAGGTPPLVTLEAGWVDMPCSDAIWEMSDPRRAGEYERLLLHMGRYYIDAGGSLRVDMAASSSVPSSQPVSRKQSIQASQGKPLDSAAAPAAGETLPEARRRLNVPLASNRAASMLVSVRQRKNRIHLKAHTAIVIGQMTQARLAMFRLFFPCRWPSQLMPNSLFGAGYDDYADLGGGGGAPGPMVLSWDERFQRMRITIADIEAKLMQWRVYLEIMFPLREHEEGSGRTAEENQAIHRERVEYANYRFMLAALLIQNRSTVLQLQATLA</sequence>
<dbReference type="Proteomes" id="UP001150581">
    <property type="component" value="Unassembled WGS sequence"/>
</dbReference>
<proteinExistence type="predicted"/>
<evidence type="ECO:0000313" key="2">
    <source>
        <dbReference type="Proteomes" id="UP001150581"/>
    </source>
</evidence>
<gene>
    <name evidence="1" type="ORF">LPJ66_010288</name>
</gene>
<dbReference type="EMBL" id="JANBPG010002636">
    <property type="protein sequence ID" value="KAJ1885104.1"/>
    <property type="molecule type" value="Genomic_DNA"/>
</dbReference>
<comment type="caution">
    <text evidence="1">The sequence shown here is derived from an EMBL/GenBank/DDBJ whole genome shotgun (WGS) entry which is preliminary data.</text>
</comment>
<reference evidence="1" key="1">
    <citation type="submission" date="2022-07" db="EMBL/GenBank/DDBJ databases">
        <title>Phylogenomic reconstructions and comparative analyses of Kickxellomycotina fungi.</title>
        <authorList>
            <person name="Reynolds N.K."/>
            <person name="Stajich J.E."/>
            <person name="Barry K."/>
            <person name="Grigoriev I.V."/>
            <person name="Crous P."/>
            <person name="Smith M.E."/>
        </authorList>
    </citation>
    <scope>NUCLEOTIDE SEQUENCE</scope>
    <source>
        <strain evidence="1">Benny 63K</strain>
    </source>
</reference>
<feature type="non-terminal residue" evidence="1">
    <location>
        <position position="1026"/>
    </location>
</feature>
<protein>
    <submittedName>
        <fullName evidence="1">Uncharacterized protein</fullName>
    </submittedName>
</protein>
<keyword evidence="2" id="KW-1185">Reference proteome</keyword>